<keyword evidence="5" id="KW-0325">Glycoprotein</keyword>
<evidence type="ECO:0000256" key="6">
    <source>
        <dbReference type="RuleBase" id="RU361235"/>
    </source>
</evidence>
<keyword evidence="2" id="KW-0719">Serine esterase</keyword>
<sequence length="558" mass="62207">MQCGTTAILCCCFVAAIVTGLPERYGKPPVVHTGLGSIRGSVLETRLGQKFFAFRGIRYAEAPTGSLRFRAPRPVSPWNGTLDASGDGPMCPQPAIDESDVSEDCLRLNVYSRVIPDELIRIRPADVLVYLHPGGFYAFSGQSHNNAGPQYLMDRELVLVTINYRLGSLGFMSTGTEHCPGNAGLKDQVLALKWIRDHISAFGGNPNSVTLMGYSAGAFSITLHMISPMSAGLFHRAIVMSGSTTSQVHIPNHQLDLAQKQAILLNCPITSTPKMIDCLRQKPASDFANSLQSMFMIAWNPILLWKPVIEPDFGQERFLTQDPTEAYLKGEFTKVPIIAGITRDEFAGPAVNFLRNESLRMELDEGFEALAPVLFLYERGTKESTRESAALRDRFLGNESLSLERSLEGLSQLFADSLIGFAMHRFVQLAARHTTVYQYKFSYEGRYSFFYYPNATTPYGVVHHDDLLYLFAIPSKAPLFNETDPENGTVERLTRMWSAFAKTGDPNQAEMFPNPNWIPVSISHDNYLVIGDGLSMEEGLYTDRYAFWDQLFPLPSKW</sequence>
<dbReference type="PANTHER" id="PTHR43142">
    <property type="entry name" value="CARBOXYLIC ESTER HYDROLASE"/>
    <property type="match status" value="1"/>
</dbReference>
<keyword evidence="4" id="KW-1015">Disulfide bond</keyword>
<comment type="similarity">
    <text evidence="1 6">Belongs to the type-B carboxylesterase/lipase family.</text>
</comment>
<organism evidence="8">
    <name type="scientific">Culex pipiens</name>
    <name type="common">House mosquito</name>
    <dbReference type="NCBI Taxonomy" id="7175"/>
    <lineage>
        <taxon>Eukaryota</taxon>
        <taxon>Metazoa</taxon>
        <taxon>Ecdysozoa</taxon>
        <taxon>Arthropoda</taxon>
        <taxon>Hexapoda</taxon>
        <taxon>Insecta</taxon>
        <taxon>Pterygota</taxon>
        <taxon>Neoptera</taxon>
        <taxon>Endopterygota</taxon>
        <taxon>Diptera</taxon>
        <taxon>Nematocera</taxon>
        <taxon>Culicoidea</taxon>
        <taxon>Culicidae</taxon>
        <taxon>Culicinae</taxon>
        <taxon>Culicini</taxon>
        <taxon>Culex</taxon>
        <taxon>Culex</taxon>
    </lineage>
</organism>
<proteinExistence type="inferred from homology"/>
<accession>A0A8D8C037</accession>
<feature type="domain" description="Carboxylesterase type B" evidence="7">
    <location>
        <begin position="28"/>
        <end position="548"/>
    </location>
</feature>
<dbReference type="AlphaFoldDB" id="A0A8D8C037"/>
<feature type="chain" id="PRO_5034903710" description="Carboxylic ester hydrolase" evidence="6">
    <location>
        <begin position="21"/>
        <end position="558"/>
    </location>
</feature>
<evidence type="ECO:0000256" key="5">
    <source>
        <dbReference type="ARBA" id="ARBA00023180"/>
    </source>
</evidence>
<dbReference type="EC" id="3.1.1.-" evidence="6"/>
<reference evidence="8" key="1">
    <citation type="submission" date="2021-05" db="EMBL/GenBank/DDBJ databases">
        <authorList>
            <person name="Alioto T."/>
            <person name="Alioto T."/>
            <person name="Gomez Garrido J."/>
        </authorList>
    </citation>
    <scope>NUCLEOTIDE SEQUENCE</scope>
</reference>
<dbReference type="InterPro" id="IPR019826">
    <property type="entry name" value="Carboxylesterase_B_AS"/>
</dbReference>
<dbReference type="GO" id="GO:0052689">
    <property type="term" value="F:carboxylic ester hydrolase activity"/>
    <property type="evidence" value="ECO:0007669"/>
    <property type="project" value="UniProtKB-KW"/>
</dbReference>
<dbReference type="Pfam" id="PF00135">
    <property type="entry name" value="COesterase"/>
    <property type="match status" value="1"/>
</dbReference>
<evidence type="ECO:0000256" key="2">
    <source>
        <dbReference type="ARBA" id="ARBA00022487"/>
    </source>
</evidence>
<name>A0A8D8C037_CULPI</name>
<dbReference type="Gene3D" id="3.40.50.1820">
    <property type="entry name" value="alpha/beta hydrolase"/>
    <property type="match status" value="1"/>
</dbReference>
<dbReference type="EMBL" id="HBUE01097306">
    <property type="protein sequence ID" value="CAG6483619.1"/>
    <property type="molecule type" value="Transcribed_RNA"/>
</dbReference>
<dbReference type="FunFam" id="3.40.50.1820:FF:000155">
    <property type="entry name" value="Carboxylic ester hydrolase"/>
    <property type="match status" value="1"/>
</dbReference>
<evidence type="ECO:0000256" key="4">
    <source>
        <dbReference type="ARBA" id="ARBA00023157"/>
    </source>
</evidence>
<protein>
    <recommendedName>
        <fullName evidence="6">Carboxylic ester hydrolase</fullName>
        <ecNumber evidence="6">3.1.1.-</ecNumber>
    </recommendedName>
</protein>
<evidence type="ECO:0000313" key="8">
    <source>
        <dbReference type="EMBL" id="CAG6483619.1"/>
    </source>
</evidence>
<evidence type="ECO:0000259" key="7">
    <source>
        <dbReference type="Pfam" id="PF00135"/>
    </source>
</evidence>
<dbReference type="SUPFAM" id="SSF53474">
    <property type="entry name" value="alpha/beta-Hydrolases"/>
    <property type="match status" value="1"/>
</dbReference>
<keyword evidence="6" id="KW-0732">Signal</keyword>
<evidence type="ECO:0000256" key="1">
    <source>
        <dbReference type="ARBA" id="ARBA00005964"/>
    </source>
</evidence>
<keyword evidence="3 6" id="KW-0378">Hydrolase</keyword>
<feature type="signal peptide" evidence="6">
    <location>
        <begin position="1"/>
        <end position="20"/>
    </location>
</feature>
<dbReference type="PROSITE" id="PS00122">
    <property type="entry name" value="CARBOXYLESTERASE_B_1"/>
    <property type="match status" value="1"/>
</dbReference>
<evidence type="ECO:0000256" key="3">
    <source>
        <dbReference type="ARBA" id="ARBA00022801"/>
    </source>
</evidence>
<dbReference type="PANTHER" id="PTHR43142:SF1">
    <property type="entry name" value="CARBOXYLIC ESTER HYDROLASE"/>
    <property type="match status" value="1"/>
</dbReference>
<dbReference type="InterPro" id="IPR002018">
    <property type="entry name" value="CarbesteraseB"/>
</dbReference>
<dbReference type="InterPro" id="IPR029058">
    <property type="entry name" value="AB_hydrolase_fold"/>
</dbReference>